<dbReference type="AlphaFoldDB" id="A0A9W6Y4G8"/>
<keyword evidence="4" id="KW-1185">Reference proteome</keyword>
<proteinExistence type="predicted"/>
<dbReference type="EMBL" id="BSXT01002945">
    <property type="protein sequence ID" value="GMF51754.1"/>
    <property type="molecule type" value="Genomic_DNA"/>
</dbReference>
<reference evidence="3" key="1">
    <citation type="submission" date="2023-04" db="EMBL/GenBank/DDBJ databases">
        <title>Phytophthora fragariaefolia NBRC 109709.</title>
        <authorList>
            <person name="Ichikawa N."/>
            <person name="Sato H."/>
            <person name="Tonouchi N."/>
        </authorList>
    </citation>
    <scope>NUCLEOTIDE SEQUENCE</scope>
    <source>
        <strain evidence="3">NBRC 109709</strain>
    </source>
</reference>
<dbReference type="OrthoDB" id="129669at2759"/>
<feature type="compositionally biased region" description="Basic and acidic residues" evidence="2">
    <location>
        <begin position="203"/>
        <end position="212"/>
    </location>
</feature>
<gene>
    <name evidence="3" type="ORF">Pfra01_002102500</name>
</gene>
<evidence type="ECO:0000313" key="3">
    <source>
        <dbReference type="EMBL" id="GMF51754.1"/>
    </source>
</evidence>
<evidence type="ECO:0000256" key="2">
    <source>
        <dbReference type="SAM" id="MobiDB-lite"/>
    </source>
</evidence>
<feature type="compositionally biased region" description="Low complexity" evidence="2">
    <location>
        <begin position="188"/>
        <end position="199"/>
    </location>
</feature>
<evidence type="ECO:0000256" key="1">
    <source>
        <dbReference type="SAM" id="Coils"/>
    </source>
</evidence>
<feature type="region of interest" description="Disordered" evidence="2">
    <location>
        <begin position="117"/>
        <end position="212"/>
    </location>
</feature>
<feature type="compositionally biased region" description="Basic and acidic residues" evidence="2">
    <location>
        <begin position="120"/>
        <end position="130"/>
    </location>
</feature>
<protein>
    <submittedName>
        <fullName evidence="3">Unnamed protein product</fullName>
    </submittedName>
</protein>
<feature type="coiled-coil region" evidence="1">
    <location>
        <begin position="51"/>
        <end position="79"/>
    </location>
</feature>
<accession>A0A9W6Y4G8</accession>
<organism evidence="3 4">
    <name type="scientific">Phytophthora fragariaefolia</name>
    <dbReference type="NCBI Taxonomy" id="1490495"/>
    <lineage>
        <taxon>Eukaryota</taxon>
        <taxon>Sar</taxon>
        <taxon>Stramenopiles</taxon>
        <taxon>Oomycota</taxon>
        <taxon>Peronosporomycetes</taxon>
        <taxon>Peronosporales</taxon>
        <taxon>Peronosporaceae</taxon>
        <taxon>Phytophthora</taxon>
    </lineage>
</organism>
<keyword evidence="1" id="KW-0175">Coiled coil</keyword>
<feature type="compositionally biased region" description="Low complexity" evidence="2">
    <location>
        <begin position="163"/>
        <end position="176"/>
    </location>
</feature>
<dbReference type="Proteomes" id="UP001165121">
    <property type="component" value="Unassembled WGS sequence"/>
</dbReference>
<comment type="caution">
    <text evidence="3">The sequence shown here is derived from an EMBL/GenBank/DDBJ whole genome shotgun (WGS) entry which is preliminary data.</text>
</comment>
<evidence type="ECO:0000313" key="4">
    <source>
        <dbReference type="Proteomes" id="UP001165121"/>
    </source>
</evidence>
<name>A0A9W6Y4G8_9STRA</name>
<feature type="compositionally biased region" description="Basic residues" evidence="2">
    <location>
        <begin position="140"/>
        <end position="162"/>
    </location>
</feature>
<sequence>MSNEAPRNAGNEATRVSDALCELVDSRVSAKQSSVVKEAVDAASTAYREQMVALKDEVLAAIKQMQDEQRAALASLKNQHAAAVADMTERWEAQEIALLTEVQLLRDELKVRHCNGLEKVNGKKKQDSPKPRSSLQNTRRSMKLRSPVRSRGRNRSPSRRRGSCSSRSRSWGSSPRNLPRNYVYPTYSSSRHFSESAASPNHDLARDPTYRH</sequence>